<dbReference type="Pfam" id="PF05973">
    <property type="entry name" value="Gp49"/>
    <property type="match status" value="1"/>
</dbReference>
<dbReference type="Proteomes" id="UP000481739">
    <property type="component" value="Unassembled WGS sequence"/>
</dbReference>
<dbReference type="SUPFAM" id="SSF143011">
    <property type="entry name" value="RelE-like"/>
    <property type="match status" value="1"/>
</dbReference>
<dbReference type="InterPro" id="IPR009241">
    <property type="entry name" value="HigB-like"/>
</dbReference>
<evidence type="ECO:0000313" key="1">
    <source>
        <dbReference type="EMBL" id="MQL48075.1"/>
    </source>
</evidence>
<proteinExistence type="predicted"/>
<dbReference type="AlphaFoldDB" id="A0A7C9GPD3"/>
<sequence length="106" mass="12031">MFDIEIHEEALKEIQELPPALQSKMTRQIDKLAAFGTTLREPDTKPIRDGFFELRAKAGDIGRAIYVYQKGRRVFILKVFVKDTAKLPPAMLNAAANRLEEMLNGN</sequence>
<comment type="caution">
    <text evidence="1">The sequence shown here is derived from an EMBL/GenBank/DDBJ whole genome shotgun (WGS) entry which is preliminary data.</text>
</comment>
<reference evidence="1 2" key="1">
    <citation type="journal article" date="2019" name="Nature">
        <title>A new antibiotic selectively kills Gram-negative pathogens.</title>
        <authorList>
            <person name="Imai Y."/>
            <person name="Meyer K.J."/>
            <person name="Iinishi A."/>
            <person name="Favre-Godal Q."/>
            <person name="Green R."/>
            <person name="Manuse S."/>
            <person name="Caboni M."/>
            <person name="Mori M."/>
            <person name="Niles S."/>
            <person name="Ghiglieri M."/>
            <person name="Honrao C."/>
            <person name="Ma X."/>
            <person name="Guo J.J."/>
            <person name="Makriyannis A."/>
            <person name="Linares-Otoya L."/>
            <person name="Boehringer N."/>
            <person name="Wuisan Z.G."/>
            <person name="Kaur H."/>
            <person name="Wu R."/>
            <person name="Mateus A."/>
            <person name="Typas A."/>
            <person name="Savitski M.M."/>
            <person name="Espinoza J.L."/>
            <person name="O'Rourke A."/>
            <person name="Nelson K.E."/>
            <person name="Hiller S."/>
            <person name="Noinaj N."/>
            <person name="Schaeberle T.F."/>
            <person name="D'Onofrio A."/>
            <person name="Lewis K."/>
        </authorList>
    </citation>
    <scope>NUCLEOTIDE SEQUENCE [LARGE SCALE GENOMIC DNA]</scope>
    <source>
        <strain evidence="1 2">HGB 1456</strain>
    </source>
</reference>
<organism evidence="1 2">
    <name type="scientific">Photorhabdus khanii</name>
    <dbReference type="NCBI Taxonomy" id="1004150"/>
    <lineage>
        <taxon>Bacteria</taxon>
        <taxon>Pseudomonadati</taxon>
        <taxon>Pseudomonadota</taxon>
        <taxon>Gammaproteobacteria</taxon>
        <taxon>Enterobacterales</taxon>
        <taxon>Morganellaceae</taxon>
        <taxon>Photorhabdus</taxon>
    </lineage>
</organism>
<dbReference type="EMBL" id="WHZZ01000002">
    <property type="protein sequence ID" value="MQL48075.1"/>
    <property type="molecule type" value="Genomic_DNA"/>
</dbReference>
<dbReference type="RefSeq" id="WP_152962564.1">
    <property type="nucleotide sequence ID" value="NZ_CAWOZU010000017.1"/>
</dbReference>
<accession>A0A7C9GPD3</accession>
<gene>
    <name evidence="1" type="ORF">GEA64_08830</name>
</gene>
<protein>
    <submittedName>
        <fullName evidence="1">Type II toxin-antitoxin system RelE/ParE family toxin</fullName>
    </submittedName>
</protein>
<name>A0A7C9GPD3_9GAMM</name>
<evidence type="ECO:0000313" key="2">
    <source>
        <dbReference type="Proteomes" id="UP000481739"/>
    </source>
</evidence>
<dbReference type="InterPro" id="IPR035093">
    <property type="entry name" value="RelE/ParE_toxin_dom_sf"/>
</dbReference>
<dbReference type="Gene3D" id="3.30.2310.20">
    <property type="entry name" value="RelE-like"/>
    <property type="match status" value="1"/>
</dbReference>